<evidence type="ECO:0000313" key="2">
    <source>
        <dbReference type="EMBL" id="KAH9379846.1"/>
    </source>
</evidence>
<dbReference type="VEuPathDB" id="VectorBase:HLOH_059282"/>
<dbReference type="PROSITE" id="PS50878">
    <property type="entry name" value="RT_POL"/>
    <property type="match status" value="1"/>
</dbReference>
<dbReference type="PANTHER" id="PTHR21301">
    <property type="entry name" value="REVERSE TRANSCRIPTASE"/>
    <property type="match status" value="1"/>
</dbReference>
<organism evidence="2 3">
    <name type="scientific">Haemaphysalis longicornis</name>
    <name type="common">Bush tick</name>
    <dbReference type="NCBI Taxonomy" id="44386"/>
    <lineage>
        <taxon>Eukaryota</taxon>
        <taxon>Metazoa</taxon>
        <taxon>Ecdysozoa</taxon>
        <taxon>Arthropoda</taxon>
        <taxon>Chelicerata</taxon>
        <taxon>Arachnida</taxon>
        <taxon>Acari</taxon>
        <taxon>Parasitiformes</taxon>
        <taxon>Ixodida</taxon>
        <taxon>Ixodoidea</taxon>
        <taxon>Ixodidae</taxon>
        <taxon>Haemaphysalinae</taxon>
        <taxon>Haemaphysalis</taxon>
    </lineage>
</organism>
<evidence type="ECO:0000259" key="1">
    <source>
        <dbReference type="PROSITE" id="PS50878"/>
    </source>
</evidence>
<comment type="caution">
    <text evidence="2">The sequence shown here is derived from an EMBL/GenBank/DDBJ whole genome shotgun (WGS) entry which is preliminary data.</text>
</comment>
<feature type="domain" description="Reverse transcriptase" evidence="1">
    <location>
        <begin position="1"/>
        <end position="124"/>
    </location>
</feature>
<proteinExistence type="predicted"/>
<dbReference type="Proteomes" id="UP000821853">
    <property type="component" value="Chromosome 8"/>
</dbReference>
<dbReference type="InterPro" id="IPR000477">
    <property type="entry name" value="RT_dom"/>
</dbReference>
<dbReference type="AlphaFoldDB" id="A0A9J6GN40"/>
<reference evidence="2 3" key="1">
    <citation type="journal article" date="2020" name="Cell">
        <title>Large-Scale Comparative Analyses of Tick Genomes Elucidate Their Genetic Diversity and Vector Capacities.</title>
        <authorList>
            <consortium name="Tick Genome and Microbiome Consortium (TIGMIC)"/>
            <person name="Jia N."/>
            <person name="Wang J."/>
            <person name="Shi W."/>
            <person name="Du L."/>
            <person name="Sun Y."/>
            <person name="Zhan W."/>
            <person name="Jiang J.F."/>
            <person name="Wang Q."/>
            <person name="Zhang B."/>
            <person name="Ji P."/>
            <person name="Bell-Sakyi L."/>
            <person name="Cui X.M."/>
            <person name="Yuan T.T."/>
            <person name="Jiang B.G."/>
            <person name="Yang W.F."/>
            <person name="Lam T.T."/>
            <person name="Chang Q.C."/>
            <person name="Ding S.J."/>
            <person name="Wang X.J."/>
            <person name="Zhu J.G."/>
            <person name="Ruan X.D."/>
            <person name="Zhao L."/>
            <person name="Wei J.T."/>
            <person name="Ye R.Z."/>
            <person name="Que T.C."/>
            <person name="Du C.H."/>
            <person name="Zhou Y.H."/>
            <person name="Cheng J.X."/>
            <person name="Dai P.F."/>
            <person name="Guo W.B."/>
            <person name="Han X.H."/>
            <person name="Huang E.J."/>
            <person name="Li L.F."/>
            <person name="Wei W."/>
            <person name="Gao Y.C."/>
            <person name="Liu J.Z."/>
            <person name="Shao H.Z."/>
            <person name="Wang X."/>
            <person name="Wang C.C."/>
            <person name="Yang T.C."/>
            <person name="Huo Q.B."/>
            <person name="Li W."/>
            <person name="Chen H.Y."/>
            <person name="Chen S.E."/>
            <person name="Zhou L.G."/>
            <person name="Ni X.B."/>
            <person name="Tian J.H."/>
            <person name="Sheng Y."/>
            <person name="Liu T."/>
            <person name="Pan Y.S."/>
            <person name="Xia L.Y."/>
            <person name="Li J."/>
            <person name="Zhao F."/>
            <person name="Cao W.C."/>
        </authorList>
    </citation>
    <scope>NUCLEOTIDE SEQUENCE [LARGE SCALE GENOMIC DNA]</scope>
    <source>
        <strain evidence="2">HaeL-2018</strain>
    </source>
</reference>
<dbReference type="PANTHER" id="PTHR21301:SF10">
    <property type="entry name" value="REVERSE TRANSCRIPTASE DOMAIN-CONTAINING PROTEIN"/>
    <property type="match status" value="1"/>
</dbReference>
<dbReference type="OrthoDB" id="10058657at2759"/>
<dbReference type="EMBL" id="JABSTR010000010">
    <property type="protein sequence ID" value="KAH9379846.1"/>
    <property type="molecule type" value="Genomic_DNA"/>
</dbReference>
<name>A0A9J6GN40_HAELO</name>
<protein>
    <recommendedName>
        <fullName evidence="1">Reverse transcriptase domain-containing protein</fullName>
    </recommendedName>
</protein>
<sequence length="155" mass="17584">MGISVDAFLSLLEHYLEATVVKFAGDLHTQRNGICIGSCVAPIRYTIFSSSFDRPLRDEVKNDIVPKFFRYVDDYLIVLGKRESATYHKSVEQVLECFRKVSGSLSFPHELQKGQKLRFLDIDICIAEKKNMCAGCTVHPPLKGFFLLDPQILKP</sequence>
<accession>A0A9J6GN40</accession>
<gene>
    <name evidence="2" type="ORF">HPB48_003499</name>
</gene>
<evidence type="ECO:0000313" key="3">
    <source>
        <dbReference type="Proteomes" id="UP000821853"/>
    </source>
</evidence>
<keyword evidence="3" id="KW-1185">Reference proteome</keyword>